<evidence type="ECO:0000313" key="2">
    <source>
        <dbReference type="Proteomes" id="UP001319827"/>
    </source>
</evidence>
<dbReference type="PANTHER" id="PTHR12521:SF0">
    <property type="entry name" value="ADP-RIBOSE GLYCOHYDROLASE OARD1"/>
    <property type="match status" value="1"/>
</dbReference>
<sequence>MRETTGDLWDYLGEAVVTVTTNGHVNRKGECPMPRGCARQARERFPDLPLRLGRRIGETGNHVYDLGEGIVNFPVEHHWLENPDLRLIERSARELRELADAKGWREIVVPRPGCGGGGLDWAQVRPLLEKHFDDRFLVISAP</sequence>
<proteinExistence type="predicted"/>
<dbReference type="Gene3D" id="3.40.220.10">
    <property type="entry name" value="Leucine Aminopeptidase, subunit E, domain 1"/>
    <property type="match status" value="1"/>
</dbReference>
<gene>
    <name evidence="1" type="ORF">DESUT3_06850</name>
</gene>
<protein>
    <submittedName>
        <fullName evidence="1">ADP-ribose-binding protein</fullName>
    </submittedName>
</protein>
<dbReference type="Proteomes" id="UP001319827">
    <property type="component" value="Chromosome"/>
</dbReference>
<reference evidence="1 2" key="2">
    <citation type="journal article" date="2021" name="Int. J. Syst. Evol. Microbiol.">
        <title>Isolation and Polyphasic Characterization of Desulfuromonas versatilis sp. Nov., an Electrogenic Bacteria Capable of Versatile Metabolism Isolated from a Graphene Oxide-Reducing Enrichment Culture.</title>
        <authorList>
            <person name="Xie L."/>
            <person name="Yoshida N."/>
            <person name="Ishii S."/>
            <person name="Meng L."/>
        </authorList>
    </citation>
    <scope>NUCLEOTIDE SEQUENCE [LARGE SCALE GENOMIC DNA]</scope>
    <source>
        <strain evidence="1 2">NIT-T3</strain>
    </source>
</reference>
<evidence type="ECO:0000313" key="1">
    <source>
        <dbReference type="EMBL" id="BCR03616.1"/>
    </source>
</evidence>
<name>A0ABM8HSM3_9BACT</name>
<organism evidence="1 2">
    <name type="scientific">Desulfuromonas versatilis</name>
    <dbReference type="NCBI Taxonomy" id="2802975"/>
    <lineage>
        <taxon>Bacteria</taxon>
        <taxon>Pseudomonadati</taxon>
        <taxon>Thermodesulfobacteriota</taxon>
        <taxon>Desulfuromonadia</taxon>
        <taxon>Desulfuromonadales</taxon>
        <taxon>Desulfuromonadaceae</taxon>
        <taxon>Desulfuromonas</taxon>
    </lineage>
</organism>
<keyword evidence="2" id="KW-1185">Reference proteome</keyword>
<dbReference type="InterPro" id="IPR043472">
    <property type="entry name" value="Macro_dom-like"/>
</dbReference>
<dbReference type="RefSeq" id="WP_221251083.1">
    <property type="nucleotide sequence ID" value="NZ_AP024355.1"/>
</dbReference>
<reference evidence="1 2" key="1">
    <citation type="journal article" date="2016" name="C (Basel)">
        <title>Selective Growth of and Electricity Production by Marine Exoelectrogenic Bacteria in Self-Aggregated Hydrogel of Microbially Reduced Graphene Oxide.</title>
        <authorList>
            <person name="Yoshida N."/>
            <person name="Goto Y."/>
            <person name="Miyata Y."/>
        </authorList>
    </citation>
    <scope>NUCLEOTIDE SEQUENCE [LARGE SCALE GENOMIC DNA]</scope>
    <source>
        <strain evidence="1 2">NIT-T3</strain>
    </source>
</reference>
<dbReference type="PANTHER" id="PTHR12521">
    <property type="entry name" value="PROTEIN C6ORF130"/>
    <property type="match status" value="1"/>
</dbReference>
<accession>A0ABM8HSM3</accession>
<dbReference type="InterPro" id="IPR050892">
    <property type="entry name" value="ADP-ribose_metab_enzymes"/>
</dbReference>
<dbReference type="EMBL" id="AP024355">
    <property type="protein sequence ID" value="BCR03616.1"/>
    <property type="molecule type" value="Genomic_DNA"/>
</dbReference>
<dbReference type="SUPFAM" id="SSF52949">
    <property type="entry name" value="Macro domain-like"/>
    <property type="match status" value="1"/>
</dbReference>